<dbReference type="Pfam" id="PF17871">
    <property type="entry name" value="AAA_lid_9"/>
    <property type="match status" value="1"/>
</dbReference>
<dbReference type="Proteomes" id="UP000286287">
    <property type="component" value="Unassembled WGS sequence"/>
</dbReference>
<keyword evidence="4" id="KW-0143">Chaperone</keyword>
<organism evidence="7 8">
    <name type="scientific">Deinococcus cavernae</name>
    <dbReference type="NCBI Taxonomy" id="2320857"/>
    <lineage>
        <taxon>Bacteria</taxon>
        <taxon>Thermotogati</taxon>
        <taxon>Deinococcota</taxon>
        <taxon>Deinococci</taxon>
        <taxon>Deinococcales</taxon>
        <taxon>Deinococcaceae</taxon>
        <taxon>Deinococcus</taxon>
    </lineage>
</organism>
<keyword evidence="7" id="KW-0645">Protease</keyword>
<dbReference type="GO" id="GO:0005524">
    <property type="term" value="F:ATP binding"/>
    <property type="evidence" value="ECO:0007669"/>
    <property type="project" value="UniProtKB-KW"/>
</dbReference>
<name>A0A418V5R2_9DEIO</name>
<keyword evidence="1 5" id="KW-0677">Repeat</keyword>
<dbReference type="InterPro" id="IPR041546">
    <property type="entry name" value="ClpA/ClpB_AAA_lid"/>
</dbReference>
<dbReference type="InterPro" id="IPR018368">
    <property type="entry name" value="ClpA/B_CS1"/>
</dbReference>
<dbReference type="GO" id="GO:0005737">
    <property type="term" value="C:cytoplasm"/>
    <property type="evidence" value="ECO:0007669"/>
    <property type="project" value="TreeGrafter"/>
</dbReference>
<dbReference type="Gene3D" id="1.10.1780.10">
    <property type="entry name" value="Clp, N-terminal domain"/>
    <property type="match status" value="1"/>
</dbReference>
<dbReference type="GO" id="GO:0008233">
    <property type="term" value="F:peptidase activity"/>
    <property type="evidence" value="ECO:0007669"/>
    <property type="project" value="UniProtKB-KW"/>
</dbReference>
<dbReference type="Pfam" id="PF00004">
    <property type="entry name" value="AAA"/>
    <property type="match status" value="1"/>
</dbReference>
<dbReference type="CDD" id="cd00009">
    <property type="entry name" value="AAA"/>
    <property type="match status" value="1"/>
</dbReference>
<dbReference type="InterPro" id="IPR019489">
    <property type="entry name" value="Clp_ATPase_C"/>
</dbReference>
<evidence type="ECO:0000256" key="4">
    <source>
        <dbReference type="ARBA" id="ARBA00023186"/>
    </source>
</evidence>
<dbReference type="Gene3D" id="1.10.8.60">
    <property type="match status" value="2"/>
</dbReference>
<evidence type="ECO:0000256" key="2">
    <source>
        <dbReference type="ARBA" id="ARBA00022741"/>
    </source>
</evidence>
<dbReference type="InterPro" id="IPR036628">
    <property type="entry name" value="Clp_N_dom_sf"/>
</dbReference>
<evidence type="ECO:0000313" key="8">
    <source>
        <dbReference type="Proteomes" id="UP000286287"/>
    </source>
</evidence>
<gene>
    <name evidence="7" type="ORF">D3875_07270</name>
</gene>
<dbReference type="SMART" id="SM01086">
    <property type="entry name" value="ClpB_D2-small"/>
    <property type="match status" value="1"/>
</dbReference>
<keyword evidence="7" id="KW-0378">Hydrolase</keyword>
<dbReference type="PROSITE" id="PS51903">
    <property type="entry name" value="CLP_R"/>
    <property type="match status" value="1"/>
</dbReference>
<dbReference type="InterPro" id="IPR003959">
    <property type="entry name" value="ATPase_AAA_core"/>
</dbReference>
<dbReference type="AlphaFoldDB" id="A0A418V5R2"/>
<dbReference type="InterPro" id="IPR003593">
    <property type="entry name" value="AAA+_ATPase"/>
</dbReference>
<sequence>MTNRYDDRARLVFHYAREEGNRLGHAMVGPEHLLLGLMREGGTAAGILAEFGASLDGLRRRVEEIIGRGEGSRLNDAPSITPRARRVMELASSEARSLGAQVTSTEHILLGIIREGDGVAFRILQELTKDVDTIRWRILAQGETAGSGKSSKPVPTPFLDEYGRDLTKWAREGKLDPVIGRSEEIRRVTQILTRRTKNNPVLIGDPGVGKTAIVEGLALAIQEGRTPPNLQGVRLVSLDLSGVVAGTKYRGEFEERLRQIIEELRNARVIAFIDELHTLVGAGGAEGTLDAANILKPALSRGEIQVIGATTTGEYHRYIEKDAALERRFQPVIVLEPSPAETLQILKGLKPKYEEHHGVQIPDSALELAVRIGERSLPGRNFPDKAIDLIDEAASRVRLNMSVGLPVAETADGEPMVTREDMEAVINSMGGIYSEETAAQLQDLEDQLAEQVYGQPDAVKALSSALRRARVGLGGRTRVAASFLFVGPSGVGKTHLAKALARTLFGSERALIRVDMSEFQEGHSVSKLIGSPPGYVGFEQGGRLTEAVRRQPFSVILLDEIEKAHPDIYNTFLQVLDDGRLTDGLGRTVDFRRTILIMTSNTGFNVNPTLGFSPVTPDNNAPLRHIFTPEFLDRLDDVIRFKALGEEELVRVAQQLMGEMREELASRELNVTFDPAIASWLVGKLKARSPKHAVGSSRQLRTLVREEIEDPLAVELLGNSGQEVRVVLGDEGIQFEKGEEPAARQILA</sequence>
<evidence type="ECO:0000313" key="7">
    <source>
        <dbReference type="EMBL" id="RJF71399.1"/>
    </source>
</evidence>
<dbReference type="SUPFAM" id="SSF52540">
    <property type="entry name" value="P-loop containing nucleoside triphosphate hydrolases"/>
    <property type="match status" value="2"/>
</dbReference>
<feature type="domain" description="Clp R" evidence="6">
    <location>
        <begin position="2"/>
        <end position="147"/>
    </location>
</feature>
<dbReference type="GO" id="GO:0016887">
    <property type="term" value="F:ATP hydrolysis activity"/>
    <property type="evidence" value="ECO:0007669"/>
    <property type="project" value="InterPro"/>
</dbReference>
<comment type="caution">
    <text evidence="7">The sequence shown here is derived from an EMBL/GenBank/DDBJ whole genome shotgun (WGS) entry which is preliminary data.</text>
</comment>
<dbReference type="SUPFAM" id="SSF81923">
    <property type="entry name" value="Double Clp-N motif"/>
    <property type="match status" value="1"/>
</dbReference>
<dbReference type="FunFam" id="3.40.50.300:FF:000010">
    <property type="entry name" value="Chaperone clpB 1, putative"/>
    <property type="match status" value="1"/>
</dbReference>
<dbReference type="PANTHER" id="PTHR11638">
    <property type="entry name" value="ATP-DEPENDENT CLP PROTEASE"/>
    <property type="match status" value="1"/>
</dbReference>
<dbReference type="CDD" id="cd19499">
    <property type="entry name" value="RecA-like_ClpB_Hsp104-like"/>
    <property type="match status" value="1"/>
</dbReference>
<dbReference type="RefSeq" id="WP_119762536.1">
    <property type="nucleotide sequence ID" value="NZ_QYUJ01000014.1"/>
</dbReference>
<reference evidence="7 8" key="1">
    <citation type="submission" date="2018-09" db="EMBL/GenBank/DDBJ databases">
        <authorList>
            <person name="Zhu H."/>
        </authorList>
    </citation>
    <scope>NUCLEOTIDE SEQUENCE [LARGE SCALE GENOMIC DNA]</scope>
    <source>
        <strain evidence="7 8">K2S05-167</strain>
    </source>
</reference>
<dbReference type="InterPro" id="IPR004176">
    <property type="entry name" value="Clp_R_N"/>
</dbReference>
<evidence type="ECO:0000256" key="3">
    <source>
        <dbReference type="ARBA" id="ARBA00022840"/>
    </source>
</evidence>
<dbReference type="FunFam" id="3.40.50.300:FF:000025">
    <property type="entry name" value="ATP-dependent Clp protease subunit"/>
    <property type="match status" value="1"/>
</dbReference>
<dbReference type="InterPro" id="IPR001270">
    <property type="entry name" value="ClpA/B"/>
</dbReference>
<dbReference type="PROSITE" id="PS00870">
    <property type="entry name" value="CLPAB_1"/>
    <property type="match status" value="1"/>
</dbReference>
<keyword evidence="8" id="KW-1185">Reference proteome</keyword>
<dbReference type="Gene3D" id="3.40.50.300">
    <property type="entry name" value="P-loop containing nucleotide triphosphate hydrolases"/>
    <property type="match status" value="2"/>
</dbReference>
<dbReference type="GO" id="GO:0034605">
    <property type="term" value="P:cellular response to heat"/>
    <property type="evidence" value="ECO:0007669"/>
    <property type="project" value="TreeGrafter"/>
</dbReference>
<dbReference type="Pfam" id="PF07724">
    <property type="entry name" value="AAA_2"/>
    <property type="match status" value="1"/>
</dbReference>
<dbReference type="SMART" id="SM00382">
    <property type="entry name" value="AAA"/>
    <property type="match status" value="2"/>
</dbReference>
<keyword evidence="2" id="KW-0547">Nucleotide-binding</keyword>
<dbReference type="InterPro" id="IPR050130">
    <property type="entry name" value="ClpA_ClpB"/>
</dbReference>
<protein>
    <submittedName>
        <fullName evidence="7">ATP-dependent Clp protease ATP-binding subunit</fullName>
    </submittedName>
</protein>
<dbReference type="PRINTS" id="PR00300">
    <property type="entry name" value="CLPPROTEASEA"/>
</dbReference>
<evidence type="ECO:0000256" key="1">
    <source>
        <dbReference type="ARBA" id="ARBA00022737"/>
    </source>
</evidence>
<dbReference type="Pfam" id="PF02861">
    <property type="entry name" value="Clp_N"/>
    <property type="match status" value="1"/>
</dbReference>
<accession>A0A418V5R2</accession>
<dbReference type="InterPro" id="IPR027417">
    <property type="entry name" value="P-loop_NTPase"/>
</dbReference>
<dbReference type="GO" id="GO:0006508">
    <property type="term" value="P:proteolysis"/>
    <property type="evidence" value="ECO:0007669"/>
    <property type="project" value="UniProtKB-KW"/>
</dbReference>
<dbReference type="PANTHER" id="PTHR11638:SF175">
    <property type="entry name" value="ATP-DEPENDENT CLP PROTEASE, ATP-BINDING SUBUNIT CLPC"/>
    <property type="match status" value="1"/>
</dbReference>
<dbReference type="EMBL" id="QYUJ01000014">
    <property type="protein sequence ID" value="RJF71399.1"/>
    <property type="molecule type" value="Genomic_DNA"/>
</dbReference>
<keyword evidence="3 7" id="KW-0067">ATP-binding</keyword>
<evidence type="ECO:0000256" key="5">
    <source>
        <dbReference type="PROSITE-ProRule" id="PRU01251"/>
    </source>
</evidence>
<evidence type="ECO:0000259" key="6">
    <source>
        <dbReference type="PROSITE" id="PS51903"/>
    </source>
</evidence>
<dbReference type="Pfam" id="PF10431">
    <property type="entry name" value="ClpB_D2-small"/>
    <property type="match status" value="1"/>
</dbReference>
<proteinExistence type="predicted"/>
<dbReference type="OrthoDB" id="9803641at2"/>